<dbReference type="AlphaFoldDB" id="A0A9P5TSZ8"/>
<evidence type="ECO:0000256" key="1">
    <source>
        <dbReference type="SAM" id="SignalP"/>
    </source>
</evidence>
<dbReference type="PANTHER" id="PTHR40129">
    <property type="entry name" value="KETOPANTOATE REDUCTASE N-TERMINAL DOMAIN-CONTAINING PROTEIN"/>
    <property type="match status" value="1"/>
</dbReference>
<name>A0A9P5TSZ8_GYMJU</name>
<dbReference type="SUPFAM" id="SSF51735">
    <property type="entry name" value="NAD(P)-binding Rossmann-fold domains"/>
    <property type="match status" value="1"/>
</dbReference>
<gene>
    <name evidence="2" type="ORF">CPB84DRAFT_1672646</name>
</gene>
<protein>
    <submittedName>
        <fullName evidence="2">Uncharacterized protein</fullName>
    </submittedName>
</protein>
<dbReference type="InterPro" id="IPR036291">
    <property type="entry name" value="NAD(P)-bd_dom_sf"/>
</dbReference>
<reference evidence="2" key="1">
    <citation type="submission" date="2020-11" db="EMBL/GenBank/DDBJ databases">
        <authorList>
            <consortium name="DOE Joint Genome Institute"/>
            <person name="Ahrendt S."/>
            <person name="Riley R."/>
            <person name="Andreopoulos W."/>
            <person name="LaButti K."/>
            <person name="Pangilinan J."/>
            <person name="Ruiz-duenas F.J."/>
            <person name="Barrasa J.M."/>
            <person name="Sanchez-Garcia M."/>
            <person name="Camarero S."/>
            <person name="Miyauchi S."/>
            <person name="Serrano A."/>
            <person name="Linde D."/>
            <person name="Babiker R."/>
            <person name="Drula E."/>
            <person name="Ayuso-Fernandez I."/>
            <person name="Pacheco R."/>
            <person name="Padilla G."/>
            <person name="Ferreira P."/>
            <person name="Barriuso J."/>
            <person name="Kellner H."/>
            <person name="Castanera R."/>
            <person name="Alfaro M."/>
            <person name="Ramirez L."/>
            <person name="Pisabarro A.G."/>
            <person name="Kuo A."/>
            <person name="Tritt A."/>
            <person name="Lipzen A."/>
            <person name="He G."/>
            <person name="Yan M."/>
            <person name="Ng V."/>
            <person name="Cullen D."/>
            <person name="Martin F."/>
            <person name="Rosso M.-N."/>
            <person name="Henrissat B."/>
            <person name="Hibbett D."/>
            <person name="Martinez A.T."/>
            <person name="Grigoriev I.V."/>
        </authorList>
    </citation>
    <scope>NUCLEOTIDE SEQUENCE</scope>
    <source>
        <strain evidence="2">AH 44721</strain>
    </source>
</reference>
<dbReference type="EMBL" id="JADNYJ010000006">
    <property type="protein sequence ID" value="KAF8910426.1"/>
    <property type="molecule type" value="Genomic_DNA"/>
</dbReference>
<feature type="chain" id="PRO_5040204185" evidence="1">
    <location>
        <begin position="16"/>
        <end position="312"/>
    </location>
</feature>
<dbReference type="Proteomes" id="UP000724874">
    <property type="component" value="Unassembled WGS sequence"/>
</dbReference>
<accession>A0A9P5TSZ8</accession>
<proteinExistence type="predicted"/>
<feature type="signal peptide" evidence="1">
    <location>
        <begin position="1"/>
        <end position="15"/>
    </location>
</feature>
<evidence type="ECO:0000313" key="3">
    <source>
        <dbReference type="Proteomes" id="UP000724874"/>
    </source>
</evidence>
<dbReference type="OrthoDB" id="674948at2759"/>
<dbReference type="Gene3D" id="3.40.50.720">
    <property type="entry name" value="NAD(P)-binding Rossmann-like Domain"/>
    <property type="match status" value="1"/>
</dbReference>
<comment type="caution">
    <text evidence="2">The sequence shown here is derived from an EMBL/GenBank/DDBJ whole genome shotgun (WGS) entry which is preliminary data.</text>
</comment>
<organism evidence="2 3">
    <name type="scientific">Gymnopilus junonius</name>
    <name type="common">Spectacular rustgill mushroom</name>
    <name type="synonym">Gymnopilus spectabilis subsp. junonius</name>
    <dbReference type="NCBI Taxonomy" id="109634"/>
    <lineage>
        <taxon>Eukaryota</taxon>
        <taxon>Fungi</taxon>
        <taxon>Dikarya</taxon>
        <taxon>Basidiomycota</taxon>
        <taxon>Agaricomycotina</taxon>
        <taxon>Agaricomycetes</taxon>
        <taxon>Agaricomycetidae</taxon>
        <taxon>Agaricales</taxon>
        <taxon>Agaricineae</taxon>
        <taxon>Hymenogastraceae</taxon>
        <taxon>Gymnopilus</taxon>
    </lineage>
</organism>
<sequence>MTVDILILGAGWTSAFLTELCDERGVTHAATTRSGRASTIKFTFDPDSDDIGPYSILPNAEVVLVTFPITQKGASERIVRLYTESHKQEGLKTKFIQLGATSIWDGPRLAGKVDVPLQAVQHKWYDRHAPYVSTPRGDAEGELLALSPTFPTTVLNLAGLWGGARQPKNWVARVAPTKEALRNKGSLHVIHGVDIARAILAIRDDFTKAQGQRWIVTDGRVYDWWDLASAWGSAPPAKPTTISLSIEYSSAPDPQRQKHEDDRGPQPTWVRELLQETGVRGLPRDVRYLGRALDSREFWDTFGITPLMTLFR</sequence>
<keyword evidence="3" id="KW-1185">Reference proteome</keyword>
<keyword evidence="1" id="KW-0732">Signal</keyword>
<dbReference type="PANTHER" id="PTHR40129:SF2">
    <property type="entry name" value="KETOPANTOATE REDUCTASE N-TERMINAL DOMAIN-CONTAINING PROTEIN"/>
    <property type="match status" value="1"/>
</dbReference>
<evidence type="ECO:0000313" key="2">
    <source>
        <dbReference type="EMBL" id="KAF8910426.1"/>
    </source>
</evidence>